<sequence length="66" mass="7453">MDGRDGLLPPCDRQRRPNAPLEATLKHRDGSLTYRTPERHSGLSIMTLTPGTRAELFRIKKIPLSL</sequence>
<feature type="region of interest" description="Disordered" evidence="1">
    <location>
        <begin position="1"/>
        <end position="20"/>
    </location>
</feature>
<dbReference type="AlphaFoldDB" id="A0A5B7ETK7"/>
<dbReference type="Proteomes" id="UP000324222">
    <property type="component" value="Unassembled WGS sequence"/>
</dbReference>
<keyword evidence="3" id="KW-1185">Reference proteome</keyword>
<comment type="caution">
    <text evidence="2">The sequence shown here is derived from an EMBL/GenBank/DDBJ whole genome shotgun (WGS) entry which is preliminary data.</text>
</comment>
<name>A0A5B7ETK7_PORTR</name>
<reference evidence="2 3" key="1">
    <citation type="submission" date="2019-05" db="EMBL/GenBank/DDBJ databases">
        <title>Another draft genome of Portunus trituberculatus and its Hox gene families provides insights of decapod evolution.</title>
        <authorList>
            <person name="Jeong J.-H."/>
            <person name="Song I."/>
            <person name="Kim S."/>
            <person name="Choi T."/>
            <person name="Kim D."/>
            <person name="Ryu S."/>
            <person name="Kim W."/>
        </authorList>
    </citation>
    <scope>NUCLEOTIDE SEQUENCE [LARGE SCALE GENOMIC DNA]</scope>
    <source>
        <tissue evidence="2">Muscle</tissue>
    </source>
</reference>
<evidence type="ECO:0000313" key="3">
    <source>
        <dbReference type="Proteomes" id="UP000324222"/>
    </source>
</evidence>
<accession>A0A5B7ETK7</accession>
<evidence type="ECO:0000256" key="1">
    <source>
        <dbReference type="SAM" id="MobiDB-lite"/>
    </source>
</evidence>
<gene>
    <name evidence="2" type="ORF">E2C01_031477</name>
</gene>
<proteinExistence type="predicted"/>
<dbReference type="EMBL" id="VSRR010003941">
    <property type="protein sequence ID" value="MPC37981.1"/>
    <property type="molecule type" value="Genomic_DNA"/>
</dbReference>
<evidence type="ECO:0000313" key="2">
    <source>
        <dbReference type="EMBL" id="MPC37981.1"/>
    </source>
</evidence>
<organism evidence="2 3">
    <name type="scientific">Portunus trituberculatus</name>
    <name type="common">Swimming crab</name>
    <name type="synonym">Neptunus trituberculatus</name>
    <dbReference type="NCBI Taxonomy" id="210409"/>
    <lineage>
        <taxon>Eukaryota</taxon>
        <taxon>Metazoa</taxon>
        <taxon>Ecdysozoa</taxon>
        <taxon>Arthropoda</taxon>
        <taxon>Crustacea</taxon>
        <taxon>Multicrustacea</taxon>
        <taxon>Malacostraca</taxon>
        <taxon>Eumalacostraca</taxon>
        <taxon>Eucarida</taxon>
        <taxon>Decapoda</taxon>
        <taxon>Pleocyemata</taxon>
        <taxon>Brachyura</taxon>
        <taxon>Eubrachyura</taxon>
        <taxon>Portunoidea</taxon>
        <taxon>Portunidae</taxon>
        <taxon>Portuninae</taxon>
        <taxon>Portunus</taxon>
    </lineage>
</organism>
<protein>
    <submittedName>
        <fullName evidence="2">Uncharacterized protein</fullName>
    </submittedName>
</protein>